<keyword evidence="2" id="KW-1185">Reference proteome</keyword>
<dbReference type="EMBL" id="CP118615">
    <property type="protein sequence ID" value="WDZ87159.1"/>
    <property type="molecule type" value="Genomic_DNA"/>
</dbReference>
<gene>
    <name evidence="1" type="ORF">PVK37_12525</name>
</gene>
<accession>A0ABY7ZZI0</accession>
<organism evidence="1 2">
    <name type="scientific">Micromonospora cathayae</name>
    <dbReference type="NCBI Taxonomy" id="3028804"/>
    <lineage>
        <taxon>Bacteria</taxon>
        <taxon>Bacillati</taxon>
        <taxon>Actinomycetota</taxon>
        <taxon>Actinomycetes</taxon>
        <taxon>Micromonosporales</taxon>
        <taxon>Micromonosporaceae</taxon>
        <taxon>Micromonospora</taxon>
    </lineage>
</organism>
<sequence length="80" mass="9003">MRGILTATGVVLVAALLYAGSCVVWPFGDCWVCSGTGHHRSASARRLSRPCRWCKAAGKRLRLGRRAWNRARRLHRDITR</sequence>
<name>A0ABY7ZZI0_9ACTN</name>
<reference evidence="1 2" key="1">
    <citation type="submission" date="2023-02" db="EMBL/GenBank/DDBJ databases">
        <authorList>
            <person name="Mo P."/>
        </authorList>
    </citation>
    <scope>NUCLEOTIDE SEQUENCE [LARGE SCALE GENOMIC DNA]</scope>
    <source>
        <strain evidence="1 2">HUAS 3</strain>
    </source>
</reference>
<evidence type="ECO:0000313" key="1">
    <source>
        <dbReference type="EMBL" id="WDZ87159.1"/>
    </source>
</evidence>
<dbReference type="RefSeq" id="WP_275034053.1">
    <property type="nucleotide sequence ID" value="NZ_CP118615.1"/>
</dbReference>
<evidence type="ECO:0008006" key="3">
    <source>
        <dbReference type="Google" id="ProtNLM"/>
    </source>
</evidence>
<dbReference type="Proteomes" id="UP001219605">
    <property type="component" value="Chromosome"/>
</dbReference>
<evidence type="ECO:0000313" key="2">
    <source>
        <dbReference type="Proteomes" id="UP001219605"/>
    </source>
</evidence>
<proteinExistence type="predicted"/>
<protein>
    <recommendedName>
        <fullName evidence="3">Secreted protein</fullName>
    </recommendedName>
</protein>